<dbReference type="GO" id="GO:0070059">
    <property type="term" value="P:intrinsic apoptotic signaling pathway in response to endoplasmic reticulum stress"/>
    <property type="evidence" value="ECO:0007669"/>
    <property type="project" value="TreeGrafter"/>
</dbReference>
<evidence type="ECO:0000256" key="13">
    <source>
        <dbReference type="ARBA" id="ARBA00022842"/>
    </source>
</evidence>
<comment type="subcellular location">
    <subcellularLocation>
        <location evidence="2">Membrane</location>
        <topology evidence="2">Single-pass type I membrane protein</topology>
    </subcellularLocation>
</comment>
<accession>A0AAD9YYQ4</accession>
<evidence type="ECO:0000256" key="8">
    <source>
        <dbReference type="ARBA" id="ARBA00022729"/>
    </source>
</evidence>
<keyword evidence="7" id="KW-0479">Metal-binding</keyword>
<feature type="compositionally biased region" description="Basic residues" evidence="19">
    <location>
        <begin position="663"/>
        <end position="679"/>
    </location>
</feature>
<keyword evidence="14" id="KW-1133">Transmembrane helix</keyword>
<dbReference type="SMART" id="SM00580">
    <property type="entry name" value="PUG"/>
    <property type="match status" value="1"/>
</dbReference>
<evidence type="ECO:0000256" key="3">
    <source>
        <dbReference type="ARBA" id="ARBA00012513"/>
    </source>
</evidence>
<evidence type="ECO:0000256" key="11">
    <source>
        <dbReference type="ARBA" id="ARBA00022801"/>
    </source>
</evidence>
<evidence type="ECO:0000256" key="4">
    <source>
        <dbReference type="ARBA" id="ARBA00022527"/>
    </source>
</evidence>
<feature type="compositionally biased region" description="Basic and acidic residues" evidence="19">
    <location>
        <begin position="629"/>
        <end position="643"/>
    </location>
</feature>
<dbReference type="InterPro" id="IPR011009">
    <property type="entry name" value="Kinase-like_dom_sf"/>
</dbReference>
<dbReference type="CDD" id="cd09769">
    <property type="entry name" value="Luminal_IRE1"/>
    <property type="match status" value="1"/>
</dbReference>
<dbReference type="FunFam" id="3.30.200.20:FF:000077">
    <property type="entry name" value="Putative Serine/threonine-protein kinase/endoribonuclease IRE1"/>
    <property type="match status" value="1"/>
</dbReference>
<keyword evidence="10" id="KW-0418">Kinase</keyword>
<dbReference type="PANTHER" id="PTHR13954">
    <property type="entry name" value="IRE1-RELATED"/>
    <property type="match status" value="1"/>
</dbReference>
<evidence type="ECO:0000259" key="21">
    <source>
        <dbReference type="PROSITE" id="PS51392"/>
    </source>
</evidence>
<evidence type="ECO:0000256" key="9">
    <source>
        <dbReference type="ARBA" id="ARBA00022741"/>
    </source>
</evidence>
<keyword evidence="13" id="KW-0460">Magnesium</keyword>
<comment type="caution">
    <text evidence="22">The sequence shown here is derived from an EMBL/GenBank/DDBJ whole genome shotgun (WGS) entry which is preliminary data.</text>
</comment>
<dbReference type="GO" id="GO:0006397">
    <property type="term" value="P:mRNA processing"/>
    <property type="evidence" value="ECO:0007669"/>
    <property type="project" value="InterPro"/>
</dbReference>
<reference evidence="22" key="1">
    <citation type="submission" date="2022-11" db="EMBL/GenBank/DDBJ databases">
        <title>Chromosomal genome sequence assembly and mating type (MAT) locus characterization of the leprose asexual lichenized fungus Lepraria neglecta (Nyl.) Erichsen.</title>
        <authorList>
            <person name="Allen J.L."/>
            <person name="Pfeffer B."/>
        </authorList>
    </citation>
    <scope>NUCLEOTIDE SEQUENCE</scope>
    <source>
        <strain evidence="22">Allen 5258</strain>
    </source>
</reference>
<dbReference type="InterPro" id="IPR000719">
    <property type="entry name" value="Prot_kinase_dom"/>
</dbReference>
<dbReference type="SMART" id="SM00220">
    <property type="entry name" value="S_TKc"/>
    <property type="match status" value="1"/>
</dbReference>
<dbReference type="GO" id="GO:0036498">
    <property type="term" value="P:IRE1-mediated unfolded protein response"/>
    <property type="evidence" value="ECO:0007669"/>
    <property type="project" value="UniProtKB-ARBA"/>
</dbReference>
<evidence type="ECO:0000256" key="12">
    <source>
        <dbReference type="ARBA" id="ARBA00022840"/>
    </source>
</evidence>
<comment type="catalytic activity">
    <reaction evidence="18">
        <text>L-seryl-[protein] + ATP = O-phospho-L-seryl-[protein] + ADP + H(+)</text>
        <dbReference type="Rhea" id="RHEA:17989"/>
        <dbReference type="Rhea" id="RHEA-COMP:9863"/>
        <dbReference type="Rhea" id="RHEA-COMP:11604"/>
        <dbReference type="ChEBI" id="CHEBI:15378"/>
        <dbReference type="ChEBI" id="CHEBI:29999"/>
        <dbReference type="ChEBI" id="CHEBI:30616"/>
        <dbReference type="ChEBI" id="CHEBI:83421"/>
        <dbReference type="ChEBI" id="CHEBI:456216"/>
        <dbReference type="EC" id="2.7.11.1"/>
    </reaction>
    <physiologicalReaction direction="left-to-right" evidence="18">
        <dbReference type="Rhea" id="RHEA:17990"/>
    </physiologicalReaction>
</comment>
<dbReference type="SUPFAM" id="SSF50998">
    <property type="entry name" value="Quinoprotein alcohol dehydrogenase-like"/>
    <property type="match status" value="1"/>
</dbReference>
<name>A0AAD9YYQ4_9LECA</name>
<dbReference type="PROSITE" id="PS00108">
    <property type="entry name" value="PROTEIN_KINASE_ST"/>
    <property type="match status" value="1"/>
</dbReference>
<dbReference type="GO" id="GO:0005524">
    <property type="term" value="F:ATP binding"/>
    <property type="evidence" value="ECO:0007669"/>
    <property type="project" value="UniProtKB-KW"/>
</dbReference>
<dbReference type="InterPro" id="IPR038357">
    <property type="entry name" value="KEN_sf"/>
</dbReference>
<keyword evidence="9" id="KW-0547">Nucleotide-binding</keyword>
<dbReference type="InterPro" id="IPR045133">
    <property type="entry name" value="IRE1/2-like"/>
</dbReference>
<keyword evidence="5" id="KW-0808">Transferase</keyword>
<feature type="domain" description="KEN" evidence="21">
    <location>
        <begin position="1046"/>
        <end position="1186"/>
    </location>
</feature>
<evidence type="ECO:0000256" key="18">
    <source>
        <dbReference type="ARBA" id="ARBA00048977"/>
    </source>
</evidence>
<dbReference type="GO" id="GO:0051082">
    <property type="term" value="F:unfolded protein binding"/>
    <property type="evidence" value="ECO:0007669"/>
    <property type="project" value="TreeGrafter"/>
</dbReference>
<dbReference type="InterPro" id="IPR008271">
    <property type="entry name" value="Ser/Thr_kinase_AS"/>
</dbReference>
<dbReference type="Gene3D" id="1.10.510.10">
    <property type="entry name" value="Transferase(Phosphotransferase) domain 1"/>
    <property type="match status" value="1"/>
</dbReference>
<gene>
    <name evidence="22" type="ORF">OEA41_004227</name>
</gene>
<evidence type="ECO:0000256" key="7">
    <source>
        <dbReference type="ARBA" id="ARBA00022723"/>
    </source>
</evidence>
<evidence type="ECO:0000256" key="15">
    <source>
        <dbReference type="ARBA" id="ARBA00023136"/>
    </source>
</evidence>
<evidence type="ECO:0000256" key="2">
    <source>
        <dbReference type="ARBA" id="ARBA00004479"/>
    </source>
</evidence>
<comment type="cofactor">
    <cofactor evidence="1">
        <name>Mg(2+)</name>
        <dbReference type="ChEBI" id="CHEBI:18420"/>
    </cofactor>
</comment>
<feature type="compositionally biased region" description="Polar residues" evidence="19">
    <location>
        <begin position="619"/>
        <end position="628"/>
    </location>
</feature>
<feature type="compositionally biased region" description="Polar residues" evidence="19">
    <location>
        <begin position="56"/>
        <end position="81"/>
    </location>
</feature>
<keyword evidence="4" id="KW-0723">Serine/threonine-protein kinase</keyword>
<evidence type="ECO:0000256" key="6">
    <source>
        <dbReference type="ARBA" id="ARBA00022692"/>
    </source>
</evidence>
<comment type="catalytic activity">
    <reaction evidence="17">
        <text>L-threonyl-[protein] + ATP = O-phospho-L-threonyl-[protein] + ADP + H(+)</text>
        <dbReference type="Rhea" id="RHEA:46608"/>
        <dbReference type="Rhea" id="RHEA-COMP:11060"/>
        <dbReference type="Rhea" id="RHEA-COMP:11605"/>
        <dbReference type="ChEBI" id="CHEBI:15378"/>
        <dbReference type="ChEBI" id="CHEBI:30013"/>
        <dbReference type="ChEBI" id="CHEBI:30616"/>
        <dbReference type="ChEBI" id="CHEBI:61977"/>
        <dbReference type="ChEBI" id="CHEBI:456216"/>
        <dbReference type="EC" id="2.7.11.1"/>
    </reaction>
    <physiologicalReaction direction="left-to-right" evidence="17">
        <dbReference type="Rhea" id="RHEA:46609"/>
    </physiologicalReaction>
</comment>
<evidence type="ECO:0000256" key="17">
    <source>
        <dbReference type="ARBA" id="ARBA00048659"/>
    </source>
</evidence>
<dbReference type="GO" id="GO:0004521">
    <property type="term" value="F:RNA endonuclease activity"/>
    <property type="evidence" value="ECO:0007669"/>
    <property type="project" value="InterPro"/>
</dbReference>
<feature type="region of interest" description="Disordered" evidence="19">
    <location>
        <begin position="607"/>
        <end position="725"/>
    </location>
</feature>
<evidence type="ECO:0000313" key="22">
    <source>
        <dbReference type="EMBL" id="KAK3167781.1"/>
    </source>
</evidence>
<evidence type="ECO:0000256" key="10">
    <source>
        <dbReference type="ARBA" id="ARBA00022777"/>
    </source>
</evidence>
<evidence type="ECO:0000259" key="20">
    <source>
        <dbReference type="PROSITE" id="PS50011"/>
    </source>
</evidence>
<dbReference type="GO" id="GO:1990604">
    <property type="term" value="C:IRE1-TRAF2-ASK1 complex"/>
    <property type="evidence" value="ECO:0007669"/>
    <property type="project" value="TreeGrafter"/>
</dbReference>
<keyword evidence="6" id="KW-0812">Transmembrane</keyword>
<keyword evidence="15" id="KW-0472">Membrane</keyword>
<dbReference type="PANTHER" id="PTHR13954:SF6">
    <property type="entry name" value="NON-SPECIFIC SERINE_THREONINE PROTEIN KINASE"/>
    <property type="match status" value="1"/>
</dbReference>
<dbReference type="InterPro" id="IPR010513">
    <property type="entry name" value="KEN_dom"/>
</dbReference>
<dbReference type="AlphaFoldDB" id="A0AAD9YYQ4"/>
<organism evidence="22 23">
    <name type="scientific">Lepraria neglecta</name>
    <dbReference type="NCBI Taxonomy" id="209136"/>
    <lineage>
        <taxon>Eukaryota</taxon>
        <taxon>Fungi</taxon>
        <taxon>Dikarya</taxon>
        <taxon>Ascomycota</taxon>
        <taxon>Pezizomycotina</taxon>
        <taxon>Lecanoromycetes</taxon>
        <taxon>OSLEUM clade</taxon>
        <taxon>Lecanoromycetidae</taxon>
        <taxon>Lecanorales</taxon>
        <taxon>Lecanorineae</taxon>
        <taxon>Stereocaulaceae</taxon>
        <taxon>Lepraria</taxon>
    </lineage>
</organism>
<dbReference type="GO" id="GO:0046872">
    <property type="term" value="F:metal ion binding"/>
    <property type="evidence" value="ECO:0007669"/>
    <property type="project" value="UniProtKB-KW"/>
</dbReference>
<sequence length="1186" mass="132367">MRRRPGAGTTVVSALTTSLLIWPFLVASQSHDQLYHRKSPHEQAALNKYRTDPALSGSQNARTFETTNYRNGKDTTLNQRKTSADDTNPLALAGENRAVRAVQPARGSGKSAGLSTPLHARSLQDWEVEDFVLLATVDGSIHARDRKTGAARWELEVDKPMVETVYHPQNKSLLDHSKPEYDFLWIVEPSRDGDIYIYNQGGLGGLQKLHLTVKQLVADMSPYESVDPAVVYNAEKKTKLYTVDATTGTINKVFGSGGALSKEPRCPKPGGLDVLDDEECGSRGSFVLGRTEYTITIQNRDTTEPICTLKYSEWGPNTRDGDLHSQYLSTMDNKYVYPLHDGSIFGWDYGQMMDRQKSYTQKLSSPVVRVFDVARPSQIDDPDPQLIVLPQPVAPMDSDIYDVLSAKNRIFVNHTEAGGWFAMSESTYPLVTGRAKAALCYNNDWLESTSFGQSLSLKQRQEGFVGVHALSEYETRHGSGLTISGSETPVVNDSPVQIYEESPLLPSLIGNSKIIDTARNNLFDLVVLCLTGVFLVFLYVNRRLFLKTVRDGFEIRPGMPSVQQQVTSVPSTPITTKAPDIDFQPIAEGKVEELVERGEDDLTIARTRSNTLLEPPPNTLRSQTNSLQDRGRSENEKDEKAVRIQEPSPGPDEVEEIGSPQPGKKKARRGKRGGAKRTRNRSDSTHASKGDAEKTAEEVAQKPQEQPVQLEFKGSPPVGTDMTEVDGPLVKVGHLSVNTDIVLGMGGSGTMVFKGSFGGRDVAVKRMLKQFYDIAAHEVNLLQESDDHPNVVRYFDKETAGDFLYIALELCPASLQDVIEKPNCHTTLIPSNGLDTPNMLKQITSGLLYLHTLKIVHRDIKPQNILVSAPKLSLTNPSVTQPPRLLISDFGLCKKLEDNQNSFRATTAFAAGTSGWRAPELLVDDDPNLPPTSAPLDLTRVETTNNSEPLVVDPQTNRRATRAIDIFSLGCVFYYCLTQGSHPFDKDGKFMREANIVKGLYHLDGLDCMGDYQWEARDLVGAMLSKNPKERPDAATILSHPFFWPAEDRLEFLCHVSDAFESEKFSEQNNAPPSDALAYLEDHAEAILQHTHYDFLSVLPRDFKETLGKQRKYKGESVLDLLRALRNKKHHYEDMPEHVKKNVGPLPEGYLCFWTVKFPSLLLTTWRVVRDLGWEEKGRFRRFYER</sequence>
<evidence type="ECO:0000256" key="19">
    <source>
        <dbReference type="SAM" id="MobiDB-lite"/>
    </source>
</evidence>
<protein>
    <recommendedName>
        <fullName evidence="3">non-specific serine/threonine protein kinase</fullName>
        <ecNumber evidence="3">2.7.11.1</ecNumber>
    </recommendedName>
</protein>
<dbReference type="Proteomes" id="UP001276659">
    <property type="component" value="Unassembled WGS sequence"/>
</dbReference>
<evidence type="ECO:0000313" key="23">
    <source>
        <dbReference type="Proteomes" id="UP001276659"/>
    </source>
</evidence>
<keyword evidence="11" id="KW-0378">Hydrolase</keyword>
<feature type="domain" description="Protein kinase" evidence="20">
    <location>
        <begin position="737"/>
        <end position="1043"/>
    </location>
</feature>
<dbReference type="Gene3D" id="3.30.200.20">
    <property type="entry name" value="Phosphorylase Kinase, domain 1"/>
    <property type="match status" value="1"/>
</dbReference>
<evidence type="ECO:0000256" key="16">
    <source>
        <dbReference type="ARBA" id="ARBA00023180"/>
    </source>
</evidence>
<dbReference type="PROSITE" id="PS50011">
    <property type="entry name" value="PROTEIN_KINASE_DOM"/>
    <property type="match status" value="1"/>
</dbReference>
<keyword evidence="8" id="KW-0732">Signal</keyword>
<proteinExistence type="predicted"/>
<dbReference type="GO" id="GO:0016787">
    <property type="term" value="F:hydrolase activity"/>
    <property type="evidence" value="ECO:0007669"/>
    <property type="project" value="UniProtKB-KW"/>
</dbReference>
<evidence type="ECO:0000256" key="1">
    <source>
        <dbReference type="ARBA" id="ARBA00001946"/>
    </source>
</evidence>
<dbReference type="SUPFAM" id="SSF56112">
    <property type="entry name" value="Protein kinase-like (PK-like)"/>
    <property type="match status" value="1"/>
</dbReference>
<dbReference type="Pfam" id="PF00069">
    <property type="entry name" value="Pkinase"/>
    <property type="match status" value="1"/>
</dbReference>
<keyword evidence="12" id="KW-0067">ATP-binding</keyword>
<dbReference type="PROSITE" id="PS51392">
    <property type="entry name" value="KEN"/>
    <property type="match status" value="1"/>
</dbReference>
<dbReference type="Gene3D" id="1.20.1440.180">
    <property type="entry name" value="KEN domain"/>
    <property type="match status" value="1"/>
</dbReference>
<dbReference type="EMBL" id="JASNWA010000010">
    <property type="protein sequence ID" value="KAK3167781.1"/>
    <property type="molecule type" value="Genomic_DNA"/>
</dbReference>
<dbReference type="EC" id="2.7.11.1" evidence="3"/>
<evidence type="ECO:0000256" key="14">
    <source>
        <dbReference type="ARBA" id="ARBA00022989"/>
    </source>
</evidence>
<keyword evidence="16" id="KW-0325">Glycoprotein</keyword>
<keyword evidence="23" id="KW-1185">Reference proteome</keyword>
<dbReference type="Pfam" id="PF06479">
    <property type="entry name" value="Ribonuc_2-5A"/>
    <property type="match status" value="1"/>
</dbReference>
<dbReference type="GO" id="GO:0004674">
    <property type="term" value="F:protein serine/threonine kinase activity"/>
    <property type="evidence" value="ECO:0007669"/>
    <property type="project" value="UniProtKB-KW"/>
</dbReference>
<feature type="compositionally biased region" description="Basic and acidic residues" evidence="19">
    <location>
        <begin position="680"/>
        <end position="700"/>
    </location>
</feature>
<dbReference type="InterPro" id="IPR011047">
    <property type="entry name" value="Quinoprotein_ADH-like_sf"/>
</dbReference>
<dbReference type="FunFam" id="1.10.510.10:FF:000572">
    <property type="entry name" value="Serine/threonine-protein kinase/endoribonuclease IRE1"/>
    <property type="match status" value="1"/>
</dbReference>
<evidence type="ECO:0000256" key="5">
    <source>
        <dbReference type="ARBA" id="ARBA00022679"/>
    </source>
</evidence>
<feature type="region of interest" description="Disordered" evidence="19">
    <location>
        <begin position="50"/>
        <end position="88"/>
    </location>
</feature>